<dbReference type="SUPFAM" id="SSF57850">
    <property type="entry name" value="RING/U-box"/>
    <property type="match status" value="1"/>
</dbReference>
<evidence type="ECO:0000256" key="5">
    <source>
        <dbReference type="SAM" id="MobiDB-lite"/>
    </source>
</evidence>
<dbReference type="Proteomes" id="UP000813461">
    <property type="component" value="Unassembled WGS sequence"/>
</dbReference>
<evidence type="ECO:0000313" key="8">
    <source>
        <dbReference type="EMBL" id="KAH7071621.1"/>
    </source>
</evidence>
<evidence type="ECO:0000256" key="3">
    <source>
        <dbReference type="ARBA" id="ARBA00022833"/>
    </source>
</evidence>
<evidence type="ECO:0000256" key="2">
    <source>
        <dbReference type="ARBA" id="ARBA00022771"/>
    </source>
</evidence>
<dbReference type="PROSITE" id="PS50089">
    <property type="entry name" value="ZF_RING_2"/>
    <property type="match status" value="1"/>
</dbReference>
<accession>A0A8K0QUP0</accession>
<evidence type="ECO:0000256" key="6">
    <source>
        <dbReference type="SAM" id="Phobius"/>
    </source>
</evidence>
<evidence type="ECO:0000256" key="1">
    <source>
        <dbReference type="ARBA" id="ARBA00022723"/>
    </source>
</evidence>
<keyword evidence="6" id="KW-0812">Transmembrane</keyword>
<feature type="compositionally biased region" description="Basic and acidic residues" evidence="5">
    <location>
        <begin position="449"/>
        <end position="458"/>
    </location>
</feature>
<dbReference type="Pfam" id="PF13639">
    <property type="entry name" value="zf-RING_2"/>
    <property type="match status" value="1"/>
</dbReference>
<gene>
    <name evidence="8" type="ORF">FB567DRAFT_538505</name>
</gene>
<feature type="domain" description="RING-type" evidence="7">
    <location>
        <begin position="106"/>
        <end position="149"/>
    </location>
</feature>
<dbReference type="EMBL" id="JAGMVJ010000024">
    <property type="protein sequence ID" value="KAH7071621.1"/>
    <property type="molecule type" value="Genomic_DNA"/>
</dbReference>
<protein>
    <recommendedName>
        <fullName evidence="7">RING-type domain-containing protein</fullName>
    </recommendedName>
</protein>
<dbReference type="AlphaFoldDB" id="A0A8K0QUP0"/>
<feature type="transmembrane region" description="Helical" evidence="6">
    <location>
        <begin position="305"/>
        <end position="324"/>
    </location>
</feature>
<dbReference type="PANTHER" id="PTHR45969">
    <property type="entry name" value="RING ZINC FINGER PROTEIN-RELATED"/>
    <property type="match status" value="1"/>
</dbReference>
<name>A0A8K0QUP0_9PLEO</name>
<dbReference type="InterPro" id="IPR001841">
    <property type="entry name" value="Znf_RING"/>
</dbReference>
<dbReference type="GO" id="GO:0016567">
    <property type="term" value="P:protein ubiquitination"/>
    <property type="evidence" value="ECO:0007669"/>
    <property type="project" value="TreeGrafter"/>
</dbReference>
<keyword evidence="6" id="KW-1133">Transmembrane helix</keyword>
<keyword evidence="1" id="KW-0479">Metal-binding</keyword>
<dbReference type="InterPro" id="IPR013083">
    <property type="entry name" value="Znf_RING/FYVE/PHD"/>
</dbReference>
<dbReference type="GO" id="GO:0061630">
    <property type="term" value="F:ubiquitin protein ligase activity"/>
    <property type="evidence" value="ECO:0007669"/>
    <property type="project" value="TreeGrafter"/>
</dbReference>
<comment type="caution">
    <text evidence="8">The sequence shown here is derived from an EMBL/GenBank/DDBJ whole genome shotgun (WGS) entry which is preliminary data.</text>
</comment>
<dbReference type="PANTHER" id="PTHR45969:SF69">
    <property type="entry name" value="FINGER DOMAIN PROTEIN, PUTATIVE (AFU_ORTHOLOGUE AFUA_3G12190)-RELATED"/>
    <property type="match status" value="1"/>
</dbReference>
<dbReference type="OrthoDB" id="3751080at2759"/>
<dbReference type="Gene3D" id="3.30.40.10">
    <property type="entry name" value="Zinc/RING finger domain, C3HC4 (zinc finger)"/>
    <property type="match status" value="1"/>
</dbReference>
<dbReference type="GO" id="GO:0008270">
    <property type="term" value="F:zinc ion binding"/>
    <property type="evidence" value="ECO:0007669"/>
    <property type="project" value="UniProtKB-KW"/>
</dbReference>
<dbReference type="InterPro" id="IPR017907">
    <property type="entry name" value="Znf_RING_CS"/>
</dbReference>
<feature type="region of interest" description="Disordered" evidence="5">
    <location>
        <begin position="447"/>
        <end position="483"/>
    </location>
</feature>
<evidence type="ECO:0000256" key="4">
    <source>
        <dbReference type="PROSITE-ProRule" id="PRU00175"/>
    </source>
</evidence>
<dbReference type="PROSITE" id="PS00518">
    <property type="entry name" value="ZF_RING_1"/>
    <property type="match status" value="1"/>
</dbReference>
<dbReference type="SMART" id="SM00184">
    <property type="entry name" value="RING"/>
    <property type="match status" value="1"/>
</dbReference>
<keyword evidence="2 4" id="KW-0863">Zinc-finger</keyword>
<proteinExistence type="predicted"/>
<keyword evidence="9" id="KW-1185">Reference proteome</keyword>
<evidence type="ECO:0000313" key="9">
    <source>
        <dbReference type="Proteomes" id="UP000813461"/>
    </source>
</evidence>
<reference evidence="8" key="1">
    <citation type="journal article" date="2021" name="Nat. Commun.">
        <title>Genetic determinants of endophytism in the Arabidopsis root mycobiome.</title>
        <authorList>
            <person name="Mesny F."/>
            <person name="Miyauchi S."/>
            <person name="Thiergart T."/>
            <person name="Pickel B."/>
            <person name="Atanasova L."/>
            <person name="Karlsson M."/>
            <person name="Huettel B."/>
            <person name="Barry K.W."/>
            <person name="Haridas S."/>
            <person name="Chen C."/>
            <person name="Bauer D."/>
            <person name="Andreopoulos W."/>
            <person name="Pangilinan J."/>
            <person name="LaButti K."/>
            <person name="Riley R."/>
            <person name="Lipzen A."/>
            <person name="Clum A."/>
            <person name="Drula E."/>
            <person name="Henrissat B."/>
            <person name="Kohler A."/>
            <person name="Grigoriev I.V."/>
            <person name="Martin F.M."/>
            <person name="Hacquard S."/>
        </authorList>
    </citation>
    <scope>NUCLEOTIDE SEQUENCE</scope>
    <source>
        <strain evidence="8">MPI-SDFR-AT-0120</strain>
    </source>
</reference>
<sequence length="528" mass="60058">MTSRHMRRKQCADARVITVIKQSSPSLPKPVALHARSRHYITLQETYPRHTKVSLPIIPFQNSHHTKPTTSTSIVTEHQPSLFNPALAMSKSTIERASSPSTDRECGMCYDEAQYPVPLDNCRHTFCQQCLIKWMTSNNAQRHKCPVCRAILFNDGIGPKQAPQVIPRLQSSATPYDHHSRMMDRNGVHGGFFRNNAHPGDPTLRNIDQQTRTLYSDFIFDLENVASFYRKLWRRVVRTLAPQYVASNCLITEELNTAARIMFVELLDHVHYQAVFPEDDMRDIMMRSLNGDEDAMALSRRVMQLIMIMVMLCTIMPMDINVVLGCFDLLSDLRSTLDFDVINAAVADPSGANAPVLKVVTMLLVDHNVGYVGNNLGAQWYASIEPSDQYYTKALAVKGKLDRESRTRKETFKKMLAGNEEIAHLWQQARIDDPPARQGFCARLRGHFTRNDPIREPPRTLTRNPPSDRPRPTSDLASQLAGTGAGTQYLGVQVFGLRQGRPRHDSEPLLVTPSERRQYQHQTHFAWW</sequence>
<keyword evidence="3" id="KW-0862">Zinc</keyword>
<organism evidence="8 9">
    <name type="scientific">Paraphoma chrysanthemicola</name>
    <dbReference type="NCBI Taxonomy" id="798071"/>
    <lineage>
        <taxon>Eukaryota</taxon>
        <taxon>Fungi</taxon>
        <taxon>Dikarya</taxon>
        <taxon>Ascomycota</taxon>
        <taxon>Pezizomycotina</taxon>
        <taxon>Dothideomycetes</taxon>
        <taxon>Pleosporomycetidae</taxon>
        <taxon>Pleosporales</taxon>
        <taxon>Pleosporineae</taxon>
        <taxon>Phaeosphaeriaceae</taxon>
        <taxon>Paraphoma</taxon>
    </lineage>
</organism>
<evidence type="ECO:0000259" key="7">
    <source>
        <dbReference type="PROSITE" id="PS50089"/>
    </source>
</evidence>
<keyword evidence="6" id="KW-0472">Membrane</keyword>